<keyword evidence="3" id="KW-1185">Reference proteome</keyword>
<dbReference type="Proteomes" id="UP000663792">
    <property type="component" value="Unassembled WGS sequence"/>
</dbReference>
<evidence type="ECO:0000313" key="2">
    <source>
        <dbReference type="EMBL" id="MBM9468680.1"/>
    </source>
</evidence>
<reference evidence="2" key="1">
    <citation type="submission" date="2021-01" db="EMBL/GenBank/DDBJ databases">
        <title>YIM 132084 draft genome.</title>
        <authorList>
            <person name="An D."/>
        </authorList>
    </citation>
    <scope>NUCLEOTIDE SEQUENCE</scope>
    <source>
        <strain evidence="2">YIM 132084</strain>
    </source>
</reference>
<feature type="transmembrane region" description="Helical" evidence="1">
    <location>
        <begin position="105"/>
        <end position="129"/>
    </location>
</feature>
<proteinExistence type="predicted"/>
<feature type="transmembrane region" description="Helical" evidence="1">
    <location>
        <begin position="78"/>
        <end position="98"/>
    </location>
</feature>
<evidence type="ECO:0000256" key="1">
    <source>
        <dbReference type="SAM" id="Phobius"/>
    </source>
</evidence>
<comment type="caution">
    <text evidence="2">The sequence shown here is derived from an EMBL/GenBank/DDBJ whole genome shotgun (WGS) entry which is preliminary data.</text>
</comment>
<gene>
    <name evidence="2" type="ORF">JL106_15465</name>
</gene>
<organism evidence="2 3">
    <name type="scientific">Nakamurella leprariae</name>
    <dbReference type="NCBI Taxonomy" id="2803911"/>
    <lineage>
        <taxon>Bacteria</taxon>
        <taxon>Bacillati</taxon>
        <taxon>Actinomycetota</taxon>
        <taxon>Actinomycetes</taxon>
        <taxon>Nakamurellales</taxon>
        <taxon>Nakamurellaceae</taxon>
        <taxon>Nakamurella</taxon>
    </lineage>
</organism>
<evidence type="ECO:0000313" key="3">
    <source>
        <dbReference type="Proteomes" id="UP000663792"/>
    </source>
</evidence>
<sequence>MTAAARSGPDAVRPDPGVLDRPVTAVAVPTRLARWCAAAGIGAVLLTLLGMAWLHLAGSTASISPMRRTISEYALTDARWLFDASVVVLALGAVTAVAAPILLRLVPAVSTGTVLSALGALALLTLVVFPKHDWAVGPSAGGTVHRIASVVAFLALPTGLLLLTRRRSDGWARTAWWSCVAALLWFSPLVIAVLLRPLTGTPWYRAVPLGFVERGLAAFLVLAVLALAVWGWTRARRPLTVPEPATATNGMQLDPSIPRSVLS</sequence>
<dbReference type="Pfam" id="PF06197">
    <property type="entry name" value="DUF998"/>
    <property type="match status" value="1"/>
</dbReference>
<dbReference type="AlphaFoldDB" id="A0A938YJ15"/>
<keyword evidence="1" id="KW-1133">Transmembrane helix</keyword>
<dbReference type="RefSeq" id="WP_205261627.1">
    <property type="nucleotide sequence ID" value="NZ_JAERWK010000020.1"/>
</dbReference>
<protein>
    <submittedName>
        <fullName evidence="2">DUF998 domain-containing protein</fullName>
    </submittedName>
</protein>
<feature type="transmembrane region" description="Helical" evidence="1">
    <location>
        <begin position="144"/>
        <end position="163"/>
    </location>
</feature>
<keyword evidence="1" id="KW-0472">Membrane</keyword>
<accession>A0A938YJ15</accession>
<feature type="transmembrane region" description="Helical" evidence="1">
    <location>
        <begin position="35"/>
        <end position="58"/>
    </location>
</feature>
<name>A0A938YJ15_9ACTN</name>
<keyword evidence="1" id="KW-0812">Transmembrane</keyword>
<feature type="transmembrane region" description="Helical" evidence="1">
    <location>
        <begin position="175"/>
        <end position="195"/>
    </location>
</feature>
<feature type="transmembrane region" description="Helical" evidence="1">
    <location>
        <begin position="215"/>
        <end position="233"/>
    </location>
</feature>
<dbReference type="InterPro" id="IPR009339">
    <property type="entry name" value="DUF998"/>
</dbReference>
<dbReference type="EMBL" id="JAERWK010000020">
    <property type="protein sequence ID" value="MBM9468680.1"/>
    <property type="molecule type" value="Genomic_DNA"/>
</dbReference>